<dbReference type="VEuPathDB" id="CryptoDB:Vbra_13226"/>
<evidence type="ECO:0000313" key="3">
    <source>
        <dbReference type="Proteomes" id="UP000041254"/>
    </source>
</evidence>
<feature type="compositionally biased region" description="Basic and acidic residues" evidence="1">
    <location>
        <begin position="403"/>
        <end position="415"/>
    </location>
</feature>
<feature type="compositionally biased region" description="Basic and acidic residues" evidence="1">
    <location>
        <begin position="300"/>
        <end position="317"/>
    </location>
</feature>
<dbReference type="Proteomes" id="UP000041254">
    <property type="component" value="Unassembled WGS sequence"/>
</dbReference>
<keyword evidence="3" id="KW-1185">Reference proteome</keyword>
<evidence type="ECO:0000313" key="2">
    <source>
        <dbReference type="EMBL" id="CEM01636.1"/>
    </source>
</evidence>
<feature type="compositionally biased region" description="Basic and acidic residues" evidence="1">
    <location>
        <begin position="346"/>
        <end position="364"/>
    </location>
</feature>
<feature type="region of interest" description="Disordered" evidence="1">
    <location>
        <begin position="233"/>
        <end position="373"/>
    </location>
</feature>
<gene>
    <name evidence="2" type="ORF">Vbra_13226</name>
</gene>
<reference evidence="2 3" key="1">
    <citation type="submission" date="2014-11" db="EMBL/GenBank/DDBJ databases">
        <authorList>
            <person name="Zhu J."/>
            <person name="Qi W."/>
            <person name="Song R."/>
        </authorList>
    </citation>
    <scope>NUCLEOTIDE SEQUENCE [LARGE SCALE GENOMIC DNA]</scope>
</reference>
<evidence type="ECO:0000256" key="1">
    <source>
        <dbReference type="SAM" id="MobiDB-lite"/>
    </source>
</evidence>
<dbReference type="AlphaFoldDB" id="A0A0G4ETJ7"/>
<proteinExistence type="predicted"/>
<feature type="compositionally biased region" description="Low complexity" evidence="1">
    <location>
        <begin position="319"/>
        <end position="330"/>
    </location>
</feature>
<protein>
    <submittedName>
        <fullName evidence="2">Uncharacterized protein</fullName>
    </submittedName>
</protein>
<accession>A0A0G4ETJ7</accession>
<dbReference type="InParanoid" id="A0A0G4ETJ7"/>
<feature type="region of interest" description="Disordered" evidence="1">
    <location>
        <begin position="397"/>
        <end position="424"/>
    </location>
</feature>
<organism evidence="2 3">
    <name type="scientific">Vitrella brassicaformis (strain CCMP3155)</name>
    <dbReference type="NCBI Taxonomy" id="1169540"/>
    <lineage>
        <taxon>Eukaryota</taxon>
        <taxon>Sar</taxon>
        <taxon>Alveolata</taxon>
        <taxon>Colpodellida</taxon>
        <taxon>Vitrellaceae</taxon>
        <taxon>Vitrella</taxon>
    </lineage>
</organism>
<name>A0A0G4ETJ7_VITBC</name>
<sequence length="496" mass="53399">MHGSLHFLILIRRLQIDTHLESKCCPEKPLRGRSAMTRGRQVGAYALLLALSQLVSGNVLLKKDVVGDLDEQQLLQRTSLHAATVDGPQCSSPETGKSFFDLNKCVAACAGEACQCKEHTDGLVKTYVCTSVSPADREKCCLAYTKGQCVLYKKDGEGTAKLSAADNEIKTESSGGRSPSGDMCAYAATKEPTAGAMYSGLCPADTCYAFCGAYVGAQVSTQGQVAPMCVRSSPPAYKGNDQGKETGEAGGEAGGEEEGETTEAPSEWISIGKVSTSTQTEDEEGGNEPPQAPKPSAKQAETKHTQTGDDITAKDPEMAAAATQTEQQEQGKPIQQPAPKVTEGGELDRRAKSPKQEHLGDVHGRPPPRHRLYNATLHTSEGDLQQRSVHGRHHTEATGQFGVHDENQKGTRDEATQTDFSPTTRAPSVKLRCCYCQRNADQKPAAGTCLNEDSPSFAPRDCDYVCVKYHHANLFHLFDKPCEAVNLCRNVKIKQP</sequence>
<dbReference type="EMBL" id="CDMY01000307">
    <property type="protein sequence ID" value="CEM01636.1"/>
    <property type="molecule type" value="Genomic_DNA"/>
</dbReference>